<dbReference type="SUPFAM" id="SSF55811">
    <property type="entry name" value="Nudix"/>
    <property type="match status" value="1"/>
</dbReference>
<evidence type="ECO:0000313" key="1">
    <source>
        <dbReference type="EMBL" id="AVO51800.1"/>
    </source>
</evidence>
<dbReference type="Gene3D" id="3.90.79.10">
    <property type="entry name" value="Nucleoside Triphosphate Pyrophosphohydrolase"/>
    <property type="match status" value="1"/>
</dbReference>
<reference evidence="1 2" key="1">
    <citation type="submission" date="2018-03" db="EMBL/GenBank/DDBJ databases">
        <title>Complete genome sequence and methylome analysis of Pseudomonas mendocina NEB 698.</title>
        <authorList>
            <person name="Morgan R.D."/>
        </authorList>
    </citation>
    <scope>NUCLEOTIDE SEQUENCE [LARGE SCALE GENOMIC DNA]</scope>
    <source>
        <strain evidence="1 2">NEB698</strain>
    </source>
</reference>
<dbReference type="PANTHER" id="PTHR43736">
    <property type="entry name" value="ADP-RIBOSE PYROPHOSPHATASE"/>
    <property type="match status" value="1"/>
</dbReference>
<dbReference type="OrthoDB" id="542521at2"/>
<dbReference type="STRING" id="1001585.MDS_1469"/>
<dbReference type="Gene3D" id="1.10.10.10">
    <property type="entry name" value="Winged helix-like DNA-binding domain superfamily/Winged helix DNA-binding domain"/>
    <property type="match status" value="1"/>
</dbReference>
<dbReference type="AlphaFoldDB" id="A0A2R3QJ90"/>
<proteinExistence type="predicted"/>
<dbReference type="InterPro" id="IPR036390">
    <property type="entry name" value="WH_DNA-bd_sf"/>
</dbReference>
<dbReference type="Proteomes" id="UP000238327">
    <property type="component" value="Chromosome"/>
</dbReference>
<sequence length="230" mass="25036">MSAAEVLAGVDIVALRLSEEGALQVLLVRRGREPFAGQWALPGVLVNGRCADVSLDAAAARALADKAKLQPQYLEQVATVGNGVRDPRGWSLSTCYLALLAPDAIPPDDNLRFVDLQGLMTGQQALPFDHAQLVRLAFERLQGKSVYSSLPLYLLASRFTVTEALCAFQACLGQPVQHTTLRGRLERMKAQGWISETGEKNYPKMGRPQNLLEHRPVAAGAFIFDRSLLA</sequence>
<organism evidence="1 2">
    <name type="scientific">Ectopseudomonas mendocina</name>
    <name type="common">Pseudomonas mendocina</name>
    <dbReference type="NCBI Taxonomy" id="300"/>
    <lineage>
        <taxon>Bacteria</taxon>
        <taxon>Pseudomonadati</taxon>
        <taxon>Pseudomonadota</taxon>
        <taxon>Gammaproteobacteria</taxon>
        <taxon>Pseudomonadales</taxon>
        <taxon>Pseudomonadaceae</taxon>
        <taxon>Ectopseudomonas</taxon>
    </lineage>
</organism>
<name>A0A2R3QJ90_ECTME</name>
<dbReference type="GO" id="GO:0016787">
    <property type="term" value="F:hydrolase activity"/>
    <property type="evidence" value="ECO:0007669"/>
    <property type="project" value="UniProtKB-KW"/>
</dbReference>
<dbReference type="EMBL" id="CP027657">
    <property type="protein sequence ID" value="AVO51800.1"/>
    <property type="molecule type" value="Genomic_DNA"/>
</dbReference>
<accession>A0A2R3QJ90</accession>
<keyword evidence="1" id="KW-0378">Hydrolase</keyword>
<dbReference type="InterPro" id="IPR036388">
    <property type="entry name" value="WH-like_DNA-bd_sf"/>
</dbReference>
<dbReference type="InterPro" id="IPR015797">
    <property type="entry name" value="NUDIX_hydrolase-like_dom_sf"/>
</dbReference>
<dbReference type="RefSeq" id="WP_106736644.1">
    <property type="nucleotide sequence ID" value="NZ_CP027657.1"/>
</dbReference>
<dbReference type="CDD" id="cd18873">
    <property type="entry name" value="NUDIX_NadM_like"/>
    <property type="match status" value="1"/>
</dbReference>
<protein>
    <submittedName>
        <fullName evidence="1">NUDIX hydrolase</fullName>
    </submittedName>
</protein>
<dbReference type="PANTHER" id="PTHR43736:SF4">
    <property type="entry name" value="SLR1690 PROTEIN"/>
    <property type="match status" value="1"/>
</dbReference>
<evidence type="ECO:0000313" key="2">
    <source>
        <dbReference type="Proteomes" id="UP000238327"/>
    </source>
</evidence>
<dbReference type="SUPFAM" id="SSF46785">
    <property type="entry name" value="Winged helix' DNA-binding domain"/>
    <property type="match status" value="1"/>
</dbReference>
<gene>
    <name evidence="1" type="ORF">C7A17_03160</name>
</gene>